<protein>
    <submittedName>
        <fullName evidence="2">Uncharacterized protein</fullName>
    </submittedName>
</protein>
<sequence>MSDKRNKSLTSGLPKFLSDCSADGSEDMIQEDDSVLNKNLEGFDIHRSKRIRSKSNEREEGDGEGFVTVNRRPKRLNRSLSKNDEHQGDTDISVIENNKKLQTCITA</sequence>
<evidence type="ECO:0000313" key="3">
    <source>
        <dbReference type="Proteomes" id="UP000494106"/>
    </source>
</evidence>
<feature type="region of interest" description="Disordered" evidence="1">
    <location>
        <begin position="51"/>
        <end position="90"/>
    </location>
</feature>
<evidence type="ECO:0000256" key="1">
    <source>
        <dbReference type="SAM" id="MobiDB-lite"/>
    </source>
</evidence>
<dbReference type="AlphaFoldDB" id="A0A8S1ARK2"/>
<comment type="caution">
    <text evidence="2">The sequence shown here is derived from an EMBL/GenBank/DDBJ whole genome shotgun (WGS) entry which is preliminary data.</text>
</comment>
<accession>A0A8S1ARK2</accession>
<proteinExistence type="predicted"/>
<gene>
    <name evidence="2" type="ORF">APLA_LOCUS11695</name>
</gene>
<name>A0A8S1ARK2_ARCPL</name>
<dbReference type="OrthoDB" id="3039988at2759"/>
<reference evidence="2 3" key="1">
    <citation type="submission" date="2020-04" db="EMBL/GenBank/DDBJ databases">
        <authorList>
            <person name="Wallbank WR R."/>
            <person name="Pardo Diaz C."/>
            <person name="Kozak K."/>
            <person name="Martin S."/>
            <person name="Jiggins C."/>
            <person name="Moest M."/>
            <person name="Warren A I."/>
            <person name="Byers J.R.P. K."/>
            <person name="Montejo-Kovacevich G."/>
            <person name="Yen C E."/>
        </authorList>
    </citation>
    <scope>NUCLEOTIDE SEQUENCE [LARGE SCALE GENOMIC DNA]</scope>
</reference>
<dbReference type="Proteomes" id="UP000494106">
    <property type="component" value="Unassembled WGS sequence"/>
</dbReference>
<dbReference type="EMBL" id="CADEBC010000534">
    <property type="protein sequence ID" value="CAB3248411.1"/>
    <property type="molecule type" value="Genomic_DNA"/>
</dbReference>
<keyword evidence="3" id="KW-1185">Reference proteome</keyword>
<evidence type="ECO:0000313" key="2">
    <source>
        <dbReference type="EMBL" id="CAB3248411.1"/>
    </source>
</evidence>
<organism evidence="2 3">
    <name type="scientific">Arctia plantaginis</name>
    <name type="common">Wood tiger moth</name>
    <name type="synonym">Phalaena plantaginis</name>
    <dbReference type="NCBI Taxonomy" id="874455"/>
    <lineage>
        <taxon>Eukaryota</taxon>
        <taxon>Metazoa</taxon>
        <taxon>Ecdysozoa</taxon>
        <taxon>Arthropoda</taxon>
        <taxon>Hexapoda</taxon>
        <taxon>Insecta</taxon>
        <taxon>Pterygota</taxon>
        <taxon>Neoptera</taxon>
        <taxon>Endopterygota</taxon>
        <taxon>Lepidoptera</taxon>
        <taxon>Glossata</taxon>
        <taxon>Ditrysia</taxon>
        <taxon>Noctuoidea</taxon>
        <taxon>Erebidae</taxon>
        <taxon>Arctiinae</taxon>
        <taxon>Arctia</taxon>
    </lineage>
</organism>